<accession>A0A9W6P6D1</accession>
<dbReference type="Pfam" id="PF00933">
    <property type="entry name" value="Glyco_hydro_3"/>
    <property type="match status" value="1"/>
</dbReference>
<organism evidence="5 6">
    <name type="scientific">Nocardiopsis ansamitocini</name>
    <dbReference type="NCBI Taxonomy" id="1670832"/>
    <lineage>
        <taxon>Bacteria</taxon>
        <taxon>Bacillati</taxon>
        <taxon>Actinomycetota</taxon>
        <taxon>Actinomycetes</taxon>
        <taxon>Streptosporangiales</taxon>
        <taxon>Nocardiopsidaceae</taxon>
        <taxon>Nocardiopsis</taxon>
    </lineage>
</organism>
<evidence type="ECO:0000256" key="1">
    <source>
        <dbReference type="ARBA" id="ARBA00005336"/>
    </source>
</evidence>
<comment type="similarity">
    <text evidence="1">Belongs to the glycosyl hydrolase 3 family.</text>
</comment>
<proteinExistence type="inferred from homology"/>
<dbReference type="Gene3D" id="3.20.20.300">
    <property type="entry name" value="Glycoside hydrolase, family 3, N-terminal domain"/>
    <property type="match status" value="1"/>
</dbReference>
<dbReference type="Proteomes" id="UP001165092">
    <property type="component" value="Unassembled WGS sequence"/>
</dbReference>
<comment type="caution">
    <text evidence="5">The sequence shown here is derived from an EMBL/GenBank/DDBJ whole genome shotgun (WGS) entry which is preliminary data.</text>
</comment>
<gene>
    <name evidence="5" type="ORF">Nans01_23660</name>
</gene>
<evidence type="ECO:0000256" key="3">
    <source>
        <dbReference type="ARBA" id="ARBA00023295"/>
    </source>
</evidence>
<evidence type="ECO:0000313" key="5">
    <source>
        <dbReference type="EMBL" id="GLU48015.1"/>
    </source>
</evidence>
<dbReference type="EMBL" id="BSQG01000003">
    <property type="protein sequence ID" value="GLU48015.1"/>
    <property type="molecule type" value="Genomic_DNA"/>
</dbReference>
<protein>
    <recommendedName>
        <fullName evidence="4">Glycoside hydrolase family 3 N-terminal domain-containing protein</fullName>
    </recommendedName>
</protein>
<keyword evidence="3" id="KW-0326">Glycosidase</keyword>
<dbReference type="PANTHER" id="PTHR30480">
    <property type="entry name" value="BETA-HEXOSAMINIDASE-RELATED"/>
    <property type="match status" value="1"/>
</dbReference>
<dbReference type="GO" id="GO:0009254">
    <property type="term" value="P:peptidoglycan turnover"/>
    <property type="evidence" value="ECO:0007669"/>
    <property type="project" value="TreeGrafter"/>
</dbReference>
<evidence type="ECO:0000259" key="4">
    <source>
        <dbReference type="Pfam" id="PF00933"/>
    </source>
</evidence>
<evidence type="ECO:0000256" key="2">
    <source>
        <dbReference type="ARBA" id="ARBA00022801"/>
    </source>
</evidence>
<sequence length="357" mass="36948">MTDPELHRMASTVLMPGFSGTRVPDWLARAIDDGLGAVLYFAHNLTEDPAGLSARLHALRPDLLVASDEEGGRVTRLHAATGSPYPGHSELGRAGDVRLTQATAAELGQDLRAAGIDLALSPVVDANTDPANPVIGDRAFGSDPRTVALHGAAFVTGMQSTGVAACAKHFPGHGDTRTDSHLDLPVVDIDAATLRGRELGPFAEAIRAGVRTVMVGHIRVPVLDEAPASVAPRAYALLRKELGFTGAAVTDALDMRGLSRYTGATTVEEAVGAGAVAALAAGADLLCLGNPVRDPIGGEAVFSAARDRLLAGIADGSVHPDRLAEAAARMRELARSSIRAPGVLDQRGGGRGSFPRR</sequence>
<dbReference type="InterPro" id="IPR001764">
    <property type="entry name" value="Glyco_hydro_3_N"/>
</dbReference>
<feature type="domain" description="Glycoside hydrolase family 3 N-terminal" evidence="4">
    <location>
        <begin position="35"/>
        <end position="330"/>
    </location>
</feature>
<dbReference type="SUPFAM" id="SSF51445">
    <property type="entry name" value="(Trans)glycosidases"/>
    <property type="match status" value="1"/>
</dbReference>
<dbReference type="GO" id="GO:0004553">
    <property type="term" value="F:hydrolase activity, hydrolyzing O-glycosyl compounds"/>
    <property type="evidence" value="ECO:0007669"/>
    <property type="project" value="InterPro"/>
</dbReference>
<dbReference type="RefSeq" id="WP_285759351.1">
    <property type="nucleotide sequence ID" value="NZ_BSQG01000003.1"/>
</dbReference>
<dbReference type="InterPro" id="IPR036962">
    <property type="entry name" value="Glyco_hydro_3_N_sf"/>
</dbReference>
<keyword evidence="6" id="KW-1185">Reference proteome</keyword>
<dbReference type="InterPro" id="IPR017853">
    <property type="entry name" value="GH"/>
</dbReference>
<evidence type="ECO:0000313" key="6">
    <source>
        <dbReference type="Proteomes" id="UP001165092"/>
    </source>
</evidence>
<keyword evidence="2" id="KW-0378">Hydrolase</keyword>
<dbReference type="InterPro" id="IPR050226">
    <property type="entry name" value="NagZ_Beta-hexosaminidase"/>
</dbReference>
<name>A0A9W6P6D1_9ACTN</name>
<dbReference type="GO" id="GO:0005975">
    <property type="term" value="P:carbohydrate metabolic process"/>
    <property type="evidence" value="ECO:0007669"/>
    <property type="project" value="InterPro"/>
</dbReference>
<dbReference type="PANTHER" id="PTHR30480:SF16">
    <property type="entry name" value="GLYCOSIDE HYDROLASE FAMILY 3 DOMAIN PROTEIN"/>
    <property type="match status" value="1"/>
</dbReference>
<reference evidence="5" key="1">
    <citation type="submission" date="2023-02" db="EMBL/GenBank/DDBJ databases">
        <title>Nocardiopsis ansamitocini NBRC 112285.</title>
        <authorList>
            <person name="Ichikawa N."/>
            <person name="Sato H."/>
            <person name="Tonouchi N."/>
        </authorList>
    </citation>
    <scope>NUCLEOTIDE SEQUENCE</scope>
    <source>
        <strain evidence="5">NBRC 112285</strain>
    </source>
</reference>
<dbReference type="AlphaFoldDB" id="A0A9W6P6D1"/>